<evidence type="ECO:0000256" key="2">
    <source>
        <dbReference type="SAM" id="Phobius"/>
    </source>
</evidence>
<keyword evidence="2" id="KW-0472">Membrane</keyword>
<organism evidence="3">
    <name type="scientific">Psilocybe cubensis</name>
    <name type="common">Psychedelic mushroom</name>
    <name type="synonym">Stropharia cubensis</name>
    <dbReference type="NCBI Taxonomy" id="181762"/>
    <lineage>
        <taxon>Eukaryota</taxon>
        <taxon>Fungi</taxon>
        <taxon>Dikarya</taxon>
        <taxon>Basidiomycota</taxon>
        <taxon>Agaricomycotina</taxon>
        <taxon>Agaricomycetes</taxon>
        <taxon>Agaricomycetidae</taxon>
        <taxon>Agaricales</taxon>
        <taxon>Agaricineae</taxon>
        <taxon>Strophariaceae</taxon>
        <taxon>Psilocybe</taxon>
    </lineage>
</organism>
<evidence type="ECO:0000313" key="3">
    <source>
        <dbReference type="EMBL" id="KAG5161838.1"/>
    </source>
</evidence>
<evidence type="ECO:0000256" key="1">
    <source>
        <dbReference type="SAM" id="MobiDB-lite"/>
    </source>
</evidence>
<dbReference type="InterPro" id="IPR008972">
    <property type="entry name" value="Cupredoxin"/>
</dbReference>
<dbReference type="EMBL" id="JAFIQS010000024">
    <property type="protein sequence ID" value="KAG5161838.1"/>
    <property type="molecule type" value="Genomic_DNA"/>
</dbReference>
<proteinExistence type="predicted"/>
<dbReference type="PANTHER" id="PTHR34883:SF8">
    <property type="entry name" value="EXTRACELLULAR SERINE-RICH PROTEIN (AFU_ORTHOLOGUE AFUA_6G00670)"/>
    <property type="match status" value="1"/>
</dbReference>
<keyword evidence="2" id="KW-0812">Transmembrane</keyword>
<feature type="transmembrane region" description="Helical" evidence="2">
    <location>
        <begin position="165"/>
        <end position="188"/>
    </location>
</feature>
<reference evidence="3" key="1">
    <citation type="submission" date="2021-02" db="EMBL/GenBank/DDBJ databases">
        <title>Psilocybe cubensis genome.</title>
        <authorList>
            <person name="Mckernan K.J."/>
            <person name="Crawford S."/>
            <person name="Trippe A."/>
            <person name="Kane L.T."/>
            <person name="Mclaughlin S."/>
        </authorList>
    </citation>
    <scope>NUCLEOTIDE SEQUENCE [LARGE SCALE GENOMIC DNA]</scope>
    <source>
        <strain evidence="3">MGC-MH-2018</strain>
    </source>
</reference>
<gene>
    <name evidence="3" type="ORF">JR316_013250</name>
</gene>
<keyword evidence="2" id="KW-1133">Transmembrane helix</keyword>
<dbReference type="PANTHER" id="PTHR34883">
    <property type="entry name" value="SERINE-RICH PROTEIN, PUTATIVE-RELATED-RELATED"/>
    <property type="match status" value="1"/>
</dbReference>
<feature type="compositionally biased region" description="Polar residues" evidence="1">
    <location>
        <begin position="242"/>
        <end position="265"/>
    </location>
</feature>
<name>A0A8H8CDR4_PSICU</name>
<accession>A0A8H8CDR4</accession>
<dbReference type="SUPFAM" id="SSF49503">
    <property type="entry name" value="Cupredoxins"/>
    <property type="match status" value="1"/>
</dbReference>
<dbReference type="InterPro" id="IPR052953">
    <property type="entry name" value="Ser-rich/MCO-related"/>
</dbReference>
<comment type="caution">
    <text evidence="3">The sequence shown here is derived from an EMBL/GenBank/DDBJ whole genome shotgun (WGS) entry which is preliminary data.</text>
</comment>
<dbReference type="Gene3D" id="2.60.40.420">
    <property type="entry name" value="Cupredoxins - blue copper proteins"/>
    <property type="match status" value="1"/>
</dbReference>
<dbReference type="OrthoDB" id="1921208at2759"/>
<feature type="region of interest" description="Disordered" evidence="1">
    <location>
        <begin position="242"/>
        <end position="278"/>
    </location>
</feature>
<dbReference type="AlphaFoldDB" id="A0A8H8CDR4"/>
<protein>
    <submittedName>
        <fullName evidence="3">Uncharacterized protein</fullName>
    </submittedName>
</protein>
<sequence length="301" mass="32292">MWHLAVASVDTSHTPGNCQINDTVTFVFDPESIHTVTESSLENPCSPLPGGFSSGTVNGAVEINETLYIVKWDLQISNISTIWFFCENTDTQSHCVDSGMVGAINPPSIDAYTKFQKAAKKVKGTPKPSFQIALTGLGAFATQTPAPVSTPTSISLPTSTSQHSAITGGAVGAAIVIVLGLVGILWHLRVQRLRRNGKTQGSSSTSEDDDFFRYDPRAVRRQRPSVVFAEEKQLEVARSLNAAQHSTPVRTLSTRPAPPITSNHSVKVPTESHLPRVPQMQNPKTLIGLPAKSLNGNSSTP</sequence>